<dbReference type="AlphaFoldDB" id="A0A915PN00"/>
<accession>A0A915PN00</accession>
<dbReference type="Proteomes" id="UP000887581">
    <property type="component" value="Unplaced"/>
</dbReference>
<proteinExistence type="predicted"/>
<reference evidence="2" key="1">
    <citation type="submission" date="2022-11" db="UniProtKB">
        <authorList>
            <consortium name="WormBaseParasite"/>
        </authorList>
    </citation>
    <scope>IDENTIFICATION</scope>
</reference>
<evidence type="ECO:0000313" key="1">
    <source>
        <dbReference type="Proteomes" id="UP000887581"/>
    </source>
</evidence>
<evidence type="ECO:0000313" key="2">
    <source>
        <dbReference type="WBParaSite" id="sdigi.contig191.g5910.t1"/>
    </source>
</evidence>
<name>A0A915PN00_9BILA</name>
<organism evidence="1 2">
    <name type="scientific">Setaria digitata</name>
    <dbReference type="NCBI Taxonomy" id="48799"/>
    <lineage>
        <taxon>Eukaryota</taxon>
        <taxon>Metazoa</taxon>
        <taxon>Ecdysozoa</taxon>
        <taxon>Nematoda</taxon>
        <taxon>Chromadorea</taxon>
        <taxon>Rhabditida</taxon>
        <taxon>Spirurina</taxon>
        <taxon>Spiruromorpha</taxon>
        <taxon>Filarioidea</taxon>
        <taxon>Setariidae</taxon>
        <taxon>Setaria</taxon>
    </lineage>
</organism>
<keyword evidence="1" id="KW-1185">Reference proteome</keyword>
<protein>
    <submittedName>
        <fullName evidence="2">K-box domain-containing protein</fullName>
    </submittedName>
</protein>
<sequence>MGIREHCMTNRLPLLQRQFDDDLDGLRKDNTIFRMQIAEAIKIIRKITNLREKKDYRNHRRFEVTSDVILSVWD</sequence>
<dbReference type="WBParaSite" id="sdigi.contig191.g5910.t1">
    <property type="protein sequence ID" value="sdigi.contig191.g5910.t1"/>
    <property type="gene ID" value="sdigi.contig191.g5910"/>
</dbReference>